<dbReference type="AlphaFoldDB" id="A0A6P1CZQ9"/>
<reference evidence="2 3" key="1">
    <citation type="submission" date="2020-01" db="EMBL/GenBank/DDBJ databases">
        <title>Genetics and antimicrobial susceptibilities of Nocardia species isolated from the soil; a comparison with species isolated from humans.</title>
        <authorList>
            <person name="Carrasco G."/>
            <person name="Monzon S."/>
            <person name="Sansegundo M."/>
            <person name="Garcia E."/>
            <person name="Garrido N."/>
            <person name="Medina M.J."/>
            <person name="Villalon P."/>
            <person name="Ramirez-Arocha A.C."/>
            <person name="Jimenez P."/>
            <person name="Cuesta I."/>
            <person name="Valdezate S."/>
        </authorList>
    </citation>
    <scope>NUCLEOTIDE SEQUENCE [LARGE SCALE GENOMIC DNA]</scope>
    <source>
        <strain evidence="2 3">CNM20110626</strain>
    </source>
</reference>
<evidence type="ECO:0000313" key="3">
    <source>
        <dbReference type="Proteomes" id="UP000471166"/>
    </source>
</evidence>
<feature type="region of interest" description="Disordered" evidence="1">
    <location>
        <begin position="1"/>
        <end position="32"/>
    </location>
</feature>
<feature type="non-terminal residue" evidence="2">
    <location>
        <position position="1"/>
    </location>
</feature>
<accession>A0A6P1CZQ9</accession>
<sequence>LKQTRTVLPSGLGAHGKHELTADKIAMDKPSR</sequence>
<feature type="compositionally biased region" description="Basic and acidic residues" evidence="1">
    <location>
        <begin position="16"/>
        <end position="32"/>
    </location>
</feature>
<name>A0A6P1CZQ9_9NOCA</name>
<dbReference type="EMBL" id="JAAGVB010000570">
    <property type="protein sequence ID" value="NEW37252.1"/>
    <property type="molecule type" value="Genomic_DNA"/>
</dbReference>
<dbReference type="Proteomes" id="UP000471166">
    <property type="component" value="Unassembled WGS sequence"/>
</dbReference>
<organism evidence="2 3">
    <name type="scientific">Nocardia cyriacigeorgica</name>
    <dbReference type="NCBI Taxonomy" id="135487"/>
    <lineage>
        <taxon>Bacteria</taxon>
        <taxon>Bacillati</taxon>
        <taxon>Actinomycetota</taxon>
        <taxon>Actinomycetes</taxon>
        <taxon>Mycobacteriales</taxon>
        <taxon>Nocardiaceae</taxon>
        <taxon>Nocardia</taxon>
    </lineage>
</organism>
<comment type="caution">
    <text evidence="2">The sequence shown here is derived from an EMBL/GenBank/DDBJ whole genome shotgun (WGS) entry which is preliminary data.</text>
</comment>
<gene>
    <name evidence="2" type="ORF">GV791_32570</name>
</gene>
<proteinExistence type="predicted"/>
<evidence type="ECO:0000313" key="2">
    <source>
        <dbReference type="EMBL" id="NEW37252.1"/>
    </source>
</evidence>
<protein>
    <submittedName>
        <fullName evidence="2">Phage holin family protein</fullName>
    </submittedName>
</protein>
<evidence type="ECO:0000256" key="1">
    <source>
        <dbReference type="SAM" id="MobiDB-lite"/>
    </source>
</evidence>